<proteinExistence type="inferred from homology"/>
<dbReference type="GO" id="GO:0005886">
    <property type="term" value="C:plasma membrane"/>
    <property type="evidence" value="ECO:0007669"/>
    <property type="project" value="UniProtKB-SubCell"/>
</dbReference>
<dbReference type="Pfam" id="PF21687">
    <property type="entry name" value="T2SSK_1st"/>
    <property type="match status" value="1"/>
</dbReference>
<dbReference type="SUPFAM" id="SSF158544">
    <property type="entry name" value="GspK insert domain-like"/>
    <property type="match status" value="1"/>
</dbReference>
<dbReference type="RefSeq" id="WP_200351107.1">
    <property type="nucleotide sequence ID" value="NZ_JAENIK010000011.1"/>
</dbReference>
<keyword evidence="12" id="KW-1185">Reference proteome</keyword>
<evidence type="ECO:0000256" key="2">
    <source>
        <dbReference type="ARBA" id="ARBA00007246"/>
    </source>
</evidence>
<comment type="similarity">
    <text evidence="2">Belongs to the GSP K family.</text>
</comment>
<dbReference type="PANTHER" id="PTHR38831:SF2">
    <property type="entry name" value="TYPE II SECRETION SYSTEM PROTEIN K"/>
    <property type="match status" value="1"/>
</dbReference>
<evidence type="ECO:0000256" key="8">
    <source>
        <dbReference type="ARBA" id="ARBA00022989"/>
    </source>
</evidence>
<accession>A0A934R4K2</accession>
<dbReference type="InterPro" id="IPR038072">
    <property type="entry name" value="GspK_central_sf"/>
</dbReference>
<dbReference type="Gene3D" id="1.10.40.60">
    <property type="entry name" value="EpsJ-like"/>
    <property type="match status" value="1"/>
</dbReference>
<keyword evidence="5" id="KW-0997">Cell inner membrane</keyword>
<evidence type="ECO:0000256" key="9">
    <source>
        <dbReference type="ARBA" id="ARBA00023136"/>
    </source>
</evidence>
<evidence type="ECO:0000313" key="11">
    <source>
        <dbReference type="EMBL" id="MBK1816151.1"/>
    </source>
</evidence>
<evidence type="ECO:0000256" key="4">
    <source>
        <dbReference type="ARBA" id="ARBA00022475"/>
    </source>
</evidence>
<organism evidence="11 12">
    <name type="scientific">Luteolibacter yonseiensis</name>
    <dbReference type="NCBI Taxonomy" id="1144680"/>
    <lineage>
        <taxon>Bacteria</taxon>
        <taxon>Pseudomonadati</taxon>
        <taxon>Verrucomicrobiota</taxon>
        <taxon>Verrucomicrobiia</taxon>
        <taxon>Verrucomicrobiales</taxon>
        <taxon>Verrucomicrobiaceae</taxon>
        <taxon>Luteolibacter</taxon>
    </lineage>
</organism>
<evidence type="ECO:0000256" key="6">
    <source>
        <dbReference type="ARBA" id="ARBA00022692"/>
    </source>
</evidence>
<feature type="domain" description="T2SS protein K first SAM-like" evidence="10">
    <location>
        <begin position="80"/>
        <end position="164"/>
    </location>
</feature>
<evidence type="ECO:0000256" key="3">
    <source>
        <dbReference type="ARBA" id="ARBA00022448"/>
    </source>
</evidence>
<evidence type="ECO:0000256" key="5">
    <source>
        <dbReference type="ARBA" id="ARBA00022519"/>
    </source>
</evidence>
<reference evidence="11" key="1">
    <citation type="submission" date="2021-01" db="EMBL/GenBank/DDBJ databases">
        <title>Modified the classification status of verrucomicrobia.</title>
        <authorList>
            <person name="Feng X."/>
        </authorList>
    </citation>
    <scope>NUCLEOTIDE SEQUENCE</scope>
    <source>
        <strain evidence="11">JCM 18052</strain>
    </source>
</reference>
<evidence type="ECO:0000256" key="1">
    <source>
        <dbReference type="ARBA" id="ARBA00004533"/>
    </source>
</evidence>
<dbReference type="Proteomes" id="UP000600139">
    <property type="component" value="Unassembled WGS sequence"/>
</dbReference>
<gene>
    <name evidence="11" type="ORF">JIN84_11050</name>
</gene>
<dbReference type="EMBL" id="JAENIK010000011">
    <property type="protein sequence ID" value="MBK1816151.1"/>
    <property type="molecule type" value="Genomic_DNA"/>
</dbReference>
<evidence type="ECO:0000256" key="7">
    <source>
        <dbReference type="ARBA" id="ARBA00022927"/>
    </source>
</evidence>
<comment type="caution">
    <text evidence="11">The sequence shown here is derived from an EMBL/GenBank/DDBJ whole genome shotgun (WGS) entry which is preliminary data.</text>
</comment>
<dbReference type="InterPro" id="IPR005628">
    <property type="entry name" value="GspK"/>
</dbReference>
<keyword evidence="3" id="KW-0813">Transport</keyword>
<dbReference type="PANTHER" id="PTHR38831">
    <property type="entry name" value="TYPE II SECRETION SYSTEM PROTEIN K"/>
    <property type="match status" value="1"/>
</dbReference>
<comment type="subcellular location">
    <subcellularLocation>
        <location evidence="1">Cell inner membrane</location>
    </subcellularLocation>
</comment>
<protein>
    <submittedName>
        <fullName evidence="11">General secretion pathway protein GspK</fullName>
    </submittedName>
</protein>
<keyword evidence="9" id="KW-0472">Membrane</keyword>
<keyword evidence="4" id="KW-1003">Cell membrane</keyword>
<keyword evidence="8" id="KW-1133">Transmembrane helix</keyword>
<evidence type="ECO:0000313" key="12">
    <source>
        <dbReference type="Proteomes" id="UP000600139"/>
    </source>
</evidence>
<evidence type="ECO:0000259" key="10">
    <source>
        <dbReference type="Pfam" id="PF21687"/>
    </source>
</evidence>
<name>A0A934R4K2_9BACT</name>
<dbReference type="AlphaFoldDB" id="A0A934R4K2"/>
<keyword evidence="6" id="KW-0812">Transmembrane</keyword>
<sequence length="294" mass="32662">MAVIWLIAILSMACMATLRVISFDMDVSSAKIHGSRARQVAEMGIAIGSHNLVKRSDPLLHRMDESTGEGFDVTITSEAGRFNINWILASDDKDLLRDIFIKWGLELDTAQEIADAFKDWYDPDDNEELKGAEKDYYEKQGRINQPFNRAFYDVNEMALVRGMELVEAVRPDWREWFTVLSGGGLSVNEASAELLAAAADISVEQADAVPEKVRGPDGIRDTTDDVMLELSDALGLLGVNSDDPVISRRFSADDQTQRIESIGMAEGTKRKITVVVTGRTGRPILLERKEEIIP</sequence>
<keyword evidence="7" id="KW-0653">Protein transport</keyword>
<dbReference type="InterPro" id="IPR049031">
    <property type="entry name" value="T2SSK_SAM-like_1st"/>
</dbReference>
<dbReference type="GO" id="GO:0009306">
    <property type="term" value="P:protein secretion"/>
    <property type="evidence" value="ECO:0007669"/>
    <property type="project" value="InterPro"/>
</dbReference>